<evidence type="ECO:0000313" key="4">
    <source>
        <dbReference type="EMBL" id="TVY84256.1"/>
    </source>
</evidence>
<dbReference type="InterPro" id="IPR036291">
    <property type="entry name" value="NAD(P)-bd_dom_sf"/>
</dbReference>
<dbReference type="InterPro" id="IPR001509">
    <property type="entry name" value="Epimerase_deHydtase"/>
</dbReference>
<dbReference type="PANTHER" id="PTHR10366:SF564">
    <property type="entry name" value="STEROL-4-ALPHA-CARBOXYLATE 3-DEHYDROGENASE, DECARBOXYLATING"/>
    <property type="match status" value="1"/>
</dbReference>
<comment type="caution">
    <text evidence="4">The sequence shown here is derived from an EMBL/GenBank/DDBJ whole genome shotgun (WGS) entry which is preliminary data.</text>
</comment>
<dbReference type="Gene3D" id="3.40.50.720">
    <property type="entry name" value="NAD(P)-binding Rossmann-like Domain"/>
    <property type="match status" value="1"/>
</dbReference>
<dbReference type="InterPro" id="IPR050425">
    <property type="entry name" value="NAD(P)_dehydrat-like"/>
</dbReference>
<sequence>MSTQEIFLTGATGGVGATVLDQLLAKGYKVNAAIRSAKKSQPFLEQKYPANIANNTLKLTEIPDMTVPHVFDEPARTADAIIHVATPLADSDFEHTMIQPTWAIDEGILIAAAKSPKVKRVIITGTIGSTVNMSQLFQDGSISEKSWNSTTHEEALQNLGNAYSYSKTTAEKKAWAFMEAEKPKFDLVVLLAPLIIGKSIQHGFVPTKDALGGMANIYKAIFDVPEPGFIFPPFMDIGDVAAIHLKSLDPKIPGNERYLFEADGQISGPLLAAKVREVFPQLQDRVPAPKDDTDGIPTPFVKRDTSKADTVFGPKAQWKDWWTSAKDTVEDIIHLEAKA</sequence>
<protein>
    <submittedName>
        <fullName evidence="4">Ketoreductase</fullName>
    </submittedName>
</protein>
<comment type="similarity">
    <text evidence="2">Belongs to the NAD(P)-dependent epimerase/dehydratase family. Dihydroflavonol-4-reductase subfamily.</text>
</comment>
<keyword evidence="1" id="KW-0560">Oxidoreductase</keyword>
<proteinExistence type="inferred from homology"/>
<name>A0A8T9CGD9_9HELO</name>
<evidence type="ECO:0000256" key="1">
    <source>
        <dbReference type="ARBA" id="ARBA00023002"/>
    </source>
</evidence>
<evidence type="ECO:0000259" key="3">
    <source>
        <dbReference type="Pfam" id="PF01370"/>
    </source>
</evidence>
<dbReference type="Pfam" id="PF01370">
    <property type="entry name" value="Epimerase"/>
    <property type="match status" value="1"/>
</dbReference>
<dbReference type="SUPFAM" id="SSF51735">
    <property type="entry name" value="NAD(P)-binding Rossmann-fold domains"/>
    <property type="match status" value="1"/>
</dbReference>
<evidence type="ECO:0000313" key="5">
    <source>
        <dbReference type="Proteomes" id="UP000469558"/>
    </source>
</evidence>
<gene>
    <name evidence="4" type="primary">azaE_4</name>
    <name evidence="4" type="ORF">LSUE1_G000869</name>
</gene>
<dbReference type="OrthoDB" id="2735536at2759"/>
<dbReference type="PANTHER" id="PTHR10366">
    <property type="entry name" value="NAD DEPENDENT EPIMERASE/DEHYDRATASE"/>
    <property type="match status" value="1"/>
</dbReference>
<organism evidence="4 5">
    <name type="scientific">Lachnellula suecica</name>
    <dbReference type="NCBI Taxonomy" id="602035"/>
    <lineage>
        <taxon>Eukaryota</taxon>
        <taxon>Fungi</taxon>
        <taxon>Dikarya</taxon>
        <taxon>Ascomycota</taxon>
        <taxon>Pezizomycotina</taxon>
        <taxon>Leotiomycetes</taxon>
        <taxon>Helotiales</taxon>
        <taxon>Lachnaceae</taxon>
        <taxon>Lachnellula</taxon>
    </lineage>
</organism>
<dbReference type="Proteomes" id="UP000469558">
    <property type="component" value="Unassembled WGS sequence"/>
</dbReference>
<dbReference type="AlphaFoldDB" id="A0A8T9CGD9"/>
<keyword evidence="5" id="KW-1185">Reference proteome</keyword>
<accession>A0A8T9CGD9</accession>
<reference evidence="4 5" key="1">
    <citation type="submission" date="2018-05" db="EMBL/GenBank/DDBJ databases">
        <title>Genome sequencing and assembly of the regulated plant pathogen Lachnellula willkommii and related sister species for the development of diagnostic species identification markers.</title>
        <authorList>
            <person name="Giroux E."/>
            <person name="Bilodeau G."/>
        </authorList>
    </citation>
    <scope>NUCLEOTIDE SEQUENCE [LARGE SCALE GENOMIC DNA]</scope>
    <source>
        <strain evidence="4 5">CBS 268.59</strain>
    </source>
</reference>
<dbReference type="EMBL" id="QGMK01000100">
    <property type="protein sequence ID" value="TVY84256.1"/>
    <property type="molecule type" value="Genomic_DNA"/>
</dbReference>
<dbReference type="GO" id="GO:0016616">
    <property type="term" value="F:oxidoreductase activity, acting on the CH-OH group of donors, NAD or NADP as acceptor"/>
    <property type="evidence" value="ECO:0007669"/>
    <property type="project" value="TreeGrafter"/>
</dbReference>
<feature type="domain" description="NAD-dependent epimerase/dehydratase" evidence="3">
    <location>
        <begin position="6"/>
        <end position="249"/>
    </location>
</feature>
<evidence type="ECO:0000256" key="2">
    <source>
        <dbReference type="ARBA" id="ARBA00023445"/>
    </source>
</evidence>